<dbReference type="InterPro" id="IPR048046">
    <property type="entry name" value="Transpos_IS607"/>
</dbReference>
<dbReference type="InterPro" id="IPR051491">
    <property type="entry name" value="Recombinase/Transposase-rel"/>
</dbReference>
<dbReference type="NCBIfam" id="NF033518">
    <property type="entry name" value="transpos_IS607"/>
    <property type="match status" value="1"/>
</dbReference>
<dbReference type="EMBL" id="CP138348">
    <property type="protein sequence ID" value="WPF87580.1"/>
    <property type="molecule type" value="Genomic_DNA"/>
</dbReference>
<proteinExistence type="predicted"/>
<dbReference type="InterPro" id="IPR006119">
    <property type="entry name" value="Resolv_N"/>
</dbReference>
<dbReference type="AlphaFoldDB" id="A0AAF1C4U5"/>
<sequence>MKLSDYAKKLGVSYKTAWRMWKRGEIKATQLPTGTIIVTTEEISPQGVAIYTRVSSAENKSNLDSQAERLKAYCIAKGYQIKYIVKEVGSGVNDNRKKLVELLLKDDYSLIICEHKDRLTRVGFNYLKVLLNKQGKDIEVVNLAEERKDDLMQDFVAIITSFCARLYSIRKRTRKTECLIQCLKENQNEVSSEASN</sequence>
<protein>
    <submittedName>
        <fullName evidence="2">IS607 family transposase</fullName>
    </submittedName>
</protein>
<dbReference type="SMART" id="SM00857">
    <property type="entry name" value="Resolvase"/>
    <property type="match status" value="1"/>
</dbReference>
<evidence type="ECO:0000259" key="1">
    <source>
        <dbReference type="PROSITE" id="PS51736"/>
    </source>
</evidence>
<dbReference type="RefSeq" id="WP_320001109.1">
    <property type="nucleotide sequence ID" value="NZ_CP138348.1"/>
</dbReference>
<dbReference type="GO" id="GO:0000150">
    <property type="term" value="F:DNA strand exchange activity"/>
    <property type="evidence" value="ECO:0007669"/>
    <property type="project" value="InterPro"/>
</dbReference>
<dbReference type="PANTHER" id="PTHR36172:SF1">
    <property type="entry name" value="RESOLVASE-RELATED"/>
    <property type="match status" value="1"/>
</dbReference>
<feature type="domain" description="Resolvase/invertase-type recombinase catalytic" evidence="1">
    <location>
        <begin position="47"/>
        <end position="186"/>
    </location>
</feature>
<dbReference type="Gene3D" id="1.10.287.2170">
    <property type="match status" value="1"/>
</dbReference>
<evidence type="ECO:0000313" key="2">
    <source>
        <dbReference type="EMBL" id="WPF87580.1"/>
    </source>
</evidence>
<reference evidence="2" key="1">
    <citation type="submission" date="2023-11" db="EMBL/GenBank/DDBJ databases">
        <title>Genome sequence of Cyanobacterium aponinum BCRC AL20115.</title>
        <authorList>
            <person name="Chang H.-Y."/>
            <person name="Lin K.-M."/>
            <person name="Hsueh H.-T."/>
            <person name="Chu H.-A."/>
            <person name="Kuo C.-H."/>
        </authorList>
    </citation>
    <scope>NUCLEOTIDE SEQUENCE</scope>
    <source>
        <strain evidence="2">AL20115</strain>
    </source>
</reference>
<dbReference type="PROSITE" id="PS51736">
    <property type="entry name" value="RECOMBINASES_3"/>
    <property type="match status" value="1"/>
</dbReference>
<dbReference type="PANTHER" id="PTHR36172">
    <property type="match status" value="1"/>
</dbReference>
<accession>A0AAF1C4U5</accession>
<name>A0AAF1C4U5_9CHRO</name>
<dbReference type="SUPFAM" id="SSF53041">
    <property type="entry name" value="Resolvase-like"/>
    <property type="match status" value="1"/>
</dbReference>
<dbReference type="InterPro" id="IPR036162">
    <property type="entry name" value="Resolvase-like_N_sf"/>
</dbReference>
<dbReference type="GO" id="GO:0003677">
    <property type="term" value="F:DNA binding"/>
    <property type="evidence" value="ECO:0007669"/>
    <property type="project" value="InterPro"/>
</dbReference>
<dbReference type="Pfam" id="PF00239">
    <property type="entry name" value="Resolvase"/>
    <property type="match status" value="1"/>
</dbReference>
<organism evidence="2">
    <name type="scientific">Cyanobacterium aponinum AL20115</name>
    <dbReference type="NCBI Taxonomy" id="3090662"/>
    <lineage>
        <taxon>Bacteria</taxon>
        <taxon>Bacillati</taxon>
        <taxon>Cyanobacteriota</taxon>
        <taxon>Cyanophyceae</taxon>
        <taxon>Oscillatoriophycideae</taxon>
        <taxon>Chroococcales</taxon>
        <taxon>Geminocystaceae</taxon>
        <taxon>Cyanobacterium</taxon>
    </lineage>
</organism>
<dbReference type="Gene3D" id="3.40.50.1390">
    <property type="entry name" value="Resolvase, N-terminal catalytic domain"/>
    <property type="match status" value="1"/>
</dbReference>
<gene>
    <name evidence="2" type="ORF">SAY89_12275</name>
</gene>